<dbReference type="PANTHER" id="PTHR43617:SF34">
    <property type="entry name" value="PUTATIVE-RELATED"/>
    <property type="match status" value="1"/>
</dbReference>
<dbReference type="AlphaFoldDB" id="A0A7D9N6D4"/>
<gene>
    <name evidence="2" type="ORF">T285_04585</name>
</gene>
<organism evidence="2 3">
    <name type="scientific">Lactobacillus johnsonii N6.2</name>
    <dbReference type="NCBI Taxonomy" id="1408186"/>
    <lineage>
        <taxon>Bacteria</taxon>
        <taxon>Bacillati</taxon>
        <taxon>Bacillota</taxon>
        <taxon>Bacilli</taxon>
        <taxon>Lactobacillales</taxon>
        <taxon>Lactobacillaceae</taxon>
        <taxon>Lactobacillus</taxon>
    </lineage>
</organism>
<dbReference type="GO" id="GO:0016747">
    <property type="term" value="F:acyltransferase activity, transferring groups other than amino-acyl groups"/>
    <property type="evidence" value="ECO:0007669"/>
    <property type="project" value="InterPro"/>
</dbReference>
<dbReference type="InterPro" id="IPR016181">
    <property type="entry name" value="Acyl_CoA_acyltransferase"/>
</dbReference>
<reference evidence="2 3" key="1">
    <citation type="journal article" date="2014" name="Genome Announc.">
        <title>Complete Genome Sequences of Lactobacillus johnsonii Strain N6.2 and Lactobacillus reuteri Strain TD1.</title>
        <authorList>
            <person name="Leonard M.T."/>
            <person name="Valladares R.B."/>
            <person name="Ardissone A."/>
            <person name="Gonzalez C.F."/>
            <person name="Lorca G.L."/>
            <person name="Triplett E.W."/>
        </authorList>
    </citation>
    <scope>NUCLEOTIDE SEQUENCE [LARGE SCALE GENOMIC DNA]</scope>
    <source>
        <strain evidence="2 3">N6.2</strain>
    </source>
</reference>
<dbReference type="SUPFAM" id="SSF55729">
    <property type="entry name" value="Acyl-CoA N-acyltransferases (Nat)"/>
    <property type="match status" value="1"/>
</dbReference>
<name>A0A7D9N6D4_LACJH</name>
<evidence type="ECO:0000313" key="2">
    <source>
        <dbReference type="EMBL" id="AHA97323.1"/>
    </source>
</evidence>
<dbReference type="CDD" id="cd04301">
    <property type="entry name" value="NAT_SF"/>
    <property type="match status" value="1"/>
</dbReference>
<feature type="domain" description="N-acetyltransferase" evidence="1">
    <location>
        <begin position="3"/>
        <end position="145"/>
    </location>
</feature>
<dbReference type="PANTHER" id="PTHR43617">
    <property type="entry name" value="L-AMINO ACID N-ACETYLTRANSFERASE"/>
    <property type="match status" value="1"/>
</dbReference>
<dbReference type="InterPro" id="IPR000182">
    <property type="entry name" value="GNAT_dom"/>
</dbReference>
<proteinExistence type="predicted"/>
<dbReference type="EMBL" id="CP006811">
    <property type="protein sequence ID" value="AHA97323.1"/>
    <property type="molecule type" value="Genomic_DNA"/>
</dbReference>
<dbReference type="Proteomes" id="UP000018522">
    <property type="component" value="Chromosome"/>
</dbReference>
<evidence type="ECO:0000313" key="3">
    <source>
        <dbReference type="Proteomes" id="UP000018522"/>
    </source>
</evidence>
<dbReference type="KEGG" id="ljn:T285_04585"/>
<dbReference type="RefSeq" id="WP_023599573.1">
    <property type="nucleotide sequence ID" value="NC_022909.1"/>
</dbReference>
<dbReference type="Pfam" id="PF00583">
    <property type="entry name" value="Acetyltransf_1"/>
    <property type="match status" value="1"/>
</dbReference>
<dbReference type="PROSITE" id="PS51186">
    <property type="entry name" value="GNAT"/>
    <property type="match status" value="1"/>
</dbReference>
<evidence type="ECO:0000259" key="1">
    <source>
        <dbReference type="PROSITE" id="PS51186"/>
    </source>
</evidence>
<accession>A0A7D9N6D4</accession>
<protein>
    <submittedName>
        <fullName evidence="2">GNAT family acetyltraansferase</fullName>
    </submittedName>
</protein>
<dbReference type="Gene3D" id="3.40.630.30">
    <property type="match status" value="1"/>
</dbReference>
<sequence length="150" mass="17733">MRLEIKSYEQKYFNELCLVMDRARKQELQSEDLEEVFLPLRDAPYLGYFLSCKIYVAFEDGVLAGFVGFQPRELSFIYVDPIYQSKGIATELIKKALTELERPVRLEVFTDNERAKALYRKFGFERVNTLTEKWSDEFPIAFSQDTMELR</sequence>
<dbReference type="InterPro" id="IPR050276">
    <property type="entry name" value="MshD_Acetyltransferase"/>
</dbReference>